<name>A0A086XS79_9RHOB</name>
<proteinExistence type="predicted"/>
<protein>
    <submittedName>
        <fullName evidence="3">FMN reductase</fullName>
    </submittedName>
</protein>
<dbReference type="Proteomes" id="UP000028824">
    <property type="component" value="Unassembled WGS sequence"/>
</dbReference>
<dbReference type="InterPro" id="IPR002563">
    <property type="entry name" value="Flavin_Rdtase-like_dom"/>
</dbReference>
<dbReference type="PANTHER" id="PTHR30466:SF1">
    <property type="entry name" value="FMN REDUCTASE (NADH) RUTF"/>
    <property type="match status" value="1"/>
</dbReference>
<dbReference type="PANTHER" id="PTHR30466">
    <property type="entry name" value="FLAVIN REDUCTASE"/>
    <property type="match status" value="1"/>
</dbReference>
<dbReference type="Gene3D" id="2.30.110.10">
    <property type="entry name" value="Electron Transport, Fmn-binding Protein, Chain A"/>
    <property type="match status" value="1"/>
</dbReference>
<feature type="domain" description="Flavin reductase like" evidence="2">
    <location>
        <begin position="26"/>
        <end position="171"/>
    </location>
</feature>
<sequence length="174" mass="18206">MPQVSSSSEVSLASETVSRDLFREGMARLSAAVNIVTTDGPGGRAGFTASAVCSVTDTPPTLLVCINRSSSAAPAFAGNDVLCVNTIGPDHVALAKLFGGKTPMAERFDHGDWHTGTSGAPILDGAVVSFDCRIALRQVVGTHEVMFCEVLGVRVRPDTPATAYFNRAFHDLPA</sequence>
<dbReference type="OrthoDB" id="9789254at2"/>
<dbReference type="eggNOG" id="COG1853">
    <property type="taxonomic scope" value="Bacteria"/>
</dbReference>
<accession>A0A086XS79</accession>
<comment type="caution">
    <text evidence="3">The sequence shown here is derived from an EMBL/GenBank/DDBJ whole genome shotgun (WGS) entry which is preliminary data.</text>
</comment>
<keyword evidence="1" id="KW-0560">Oxidoreductase</keyword>
<dbReference type="EMBL" id="JFZB01000033">
    <property type="protein sequence ID" value="KFI24879.1"/>
    <property type="molecule type" value="Genomic_DNA"/>
</dbReference>
<dbReference type="Pfam" id="PF01613">
    <property type="entry name" value="Flavin_Reduct"/>
    <property type="match status" value="1"/>
</dbReference>
<dbReference type="SMART" id="SM00903">
    <property type="entry name" value="Flavin_Reduct"/>
    <property type="match status" value="1"/>
</dbReference>
<dbReference type="RefSeq" id="WP_036639250.1">
    <property type="nucleotide sequence ID" value="NZ_JFZB01000033.1"/>
</dbReference>
<reference evidence="3 4" key="1">
    <citation type="submission" date="2014-03" db="EMBL/GenBank/DDBJ databases">
        <title>Genome of Paenirhodobacter enshiensis DW2-9.</title>
        <authorList>
            <person name="Wang D."/>
            <person name="Wang G."/>
        </authorList>
    </citation>
    <scope>NUCLEOTIDE SEQUENCE [LARGE SCALE GENOMIC DNA]</scope>
    <source>
        <strain evidence="3 4">DW2-9</strain>
    </source>
</reference>
<dbReference type="AlphaFoldDB" id="A0A086XS79"/>
<dbReference type="GO" id="GO:0042602">
    <property type="term" value="F:riboflavin reductase (NADPH) activity"/>
    <property type="evidence" value="ECO:0007669"/>
    <property type="project" value="TreeGrafter"/>
</dbReference>
<evidence type="ECO:0000313" key="3">
    <source>
        <dbReference type="EMBL" id="KFI24879.1"/>
    </source>
</evidence>
<evidence type="ECO:0000256" key="1">
    <source>
        <dbReference type="ARBA" id="ARBA00023002"/>
    </source>
</evidence>
<evidence type="ECO:0000259" key="2">
    <source>
        <dbReference type="SMART" id="SM00903"/>
    </source>
</evidence>
<evidence type="ECO:0000313" key="4">
    <source>
        <dbReference type="Proteomes" id="UP000028824"/>
    </source>
</evidence>
<dbReference type="GO" id="GO:0010181">
    <property type="term" value="F:FMN binding"/>
    <property type="evidence" value="ECO:0007669"/>
    <property type="project" value="InterPro"/>
</dbReference>
<keyword evidence="4" id="KW-1185">Reference proteome</keyword>
<gene>
    <name evidence="3" type="ORF">CG50_07740</name>
</gene>
<dbReference type="STRING" id="1105367.CG50_07740"/>
<dbReference type="InterPro" id="IPR012349">
    <property type="entry name" value="Split_barrel_FMN-bd"/>
</dbReference>
<dbReference type="InterPro" id="IPR050268">
    <property type="entry name" value="NADH-dep_flavin_reductase"/>
</dbReference>
<dbReference type="GO" id="GO:0006208">
    <property type="term" value="P:pyrimidine nucleobase catabolic process"/>
    <property type="evidence" value="ECO:0007669"/>
    <property type="project" value="TreeGrafter"/>
</dbReference>
<dbReference type="SUPFAM" id="SSF50475">
    <property type="entry name" value="FMN-binding split barrel"/>
    <property type="match status" value="1"/>
</dbReference>
<organism evidence="3 4">
    <name type="scientific">Paenirhodobacter enshiensis</name>
    <dbReference type="NCBI Taxonomy" id="1105367"/>
    <lineage>
        <taxon>Bacteria</taxon>
        <taxon>Pseudomonadati</taxon>
        <taxon>Pseudomonadota</taxon>
        <taxon>Alphaproteobacteria</taxon>
        <taxon>Rhodobacterales</taxon>
        <taxon>Rhodobacter group</taxon>
        <taxon>Paenirhodobacter</taxon>
    </lineage>
</organism>